<protein>
    <submittedName>
        <fullName evidence="3">Uncharacterized protein</fullName>
    </submittedName>
</protein>
<reference evidence="4" key="1">
    <citation type="journal article" date="2018" name="Nat. Microbiol.">
        <title>Leveraging single-cell genomics to expand the fungal tree of life.</title>
        <authorList>
            <person name="Ahrendt S.R."/>
            <person name="Quandt C.A."/>
            <person name="Ciobanu D."/>
            <person name="Clum A."/>
            <person name="Salamov A."/>
            <person name="Andreopoulos B."/>
            <person name="Cheng J.F."/>
            <person name="Woyke T."/>
            <person name="Pelin A."/>
            <person name="Henrissat B."/>
            <person name="Reynolds N.K."/>
            <person name="Benny G.L."/>
            <person name="Smith M.E."/>
            <person name="James T.Y."/>
            <person name="Grigoriev I.V."/>
        </authorList>
    </citation>
    <scope>NUCLEOTIDE SEQUENCE [LARGE SCALE GENOMIC DNA]</scope>
    <source>
        <strain evidence="4">RSA 468</strain>
    </source>
</reference>
<evidence type="ECO:0000313" key="4">
    <source>
        <dbReference type="Proteomes" id="UP000268162"/>
    </source>
</evidence>
<feature type="region of interest" description="Disordered" evidence="1">
    <location>
        <begin position="68"/>
        <end position="95"/>
    </location>
</feature>
<feature type="signal peptide" evidence="2">
    <location>
        <begin position="1"/>
        <end position="20"/>
    </location>
</feature>
<feature type="compositionally biased region" description="Polar residues" evidence="1">
    <location>
        <begin position="118"/>
        <end position="127"/>
    </location>
</feature>
<keyword evidence="4" id="KW-1185">Reference proteome</keyword>
<name>A0A4P9ZYQ2_9FUNG</name>
<dbReference type="EMBL" id="ML002393">
    <property type="protein sequence ID" value="RKP38201.1"/>
    <property type="molecule type" value="Genomic_DNA"/>
</dbReference>
<keyword evidence="2" id="KW-0732">Signal</keyword>
<organism evidence="3 4">
    <name type="scientific">Dimargaris cristalligena</name>
    <dbReference type="NCBI Taxonomy" id="215637"/>
    <lineage>
        <taxon>Eukaryota</taxon>
        <taxon>Fungi</taxon>
        <taxon>Fungi incertae sedis</taxon>
        <taxon>Zoopagomycota</taxon>
        <taxon>Kickxellomycotina</taxon>
        <taxon>Dimargaritomycetes</taxon>
        <taxon>Dimargaritales</taxon>
        <taxon>Dimargaritaceae</taxon>
        <taxon>Dimargaris</taxon>
    </lineage>
</organism>
<accession>A0A4P9ZYQ2</accession>
<feature type="chain" id="PRO_5020325140" evidence="2">
    <location>
        <begin position="21"/>
        <end position="304"/>
    </location>
</feature>
<feature type="compositionally biased region" description="Low complexity" evidence="1">
    <location>
        <begin position="140"/>
        <end position="149"/>
    </location>
</feature>
<evidence type="ECO:0000256" key="2">
    <source>
        <dbReference type="SAM" id="SignalP"/>
    </source>
</evidence>
<dbReference type="Proteomes" id="UP000268162">
    <property type="component" value="Unassembled WGS sequence"/>
</dbReference>
<feature type="region of interest" description="Disordered" evidence="1">
    <location>
        <begin position="118"/>
        <end position="149"/>
    </location>
</feature>
<evidence type="ECO:0000256" key="1">
    <source>
        <dbReference type="SAM" id="MobiDB-lite"/>
    </source>
</evidence>
<proteinExistence type="predicted"/>
<gene>
    <name evidence="3" type="ORF">BJ085DRAFT_38998</name>
</gene>
<dbReference type="AlphaFoldDB" id="A0A4P9ZYQ2"/>
<sequence length="304" mass="33675">MHTSYATLLSLALATAYTAGGSLPPKFNIDDPPLDFLQKGLLSGILLNPQSEPEPWRLSIIFEESDDEHSTFGGQRPQQAVEGTAPELGGTASNKYLQLGGSRETIYYDALDNSAFPTTPSSINTQPLDDHDSSDEESIHPSTTTTPSTLRVHFPANLAGRRSKDSLELSIREIISQLSQPSSNDAPSSSQLASSLCPAYLSPPITSSSSANFDVEENSDTLAMPMADNEMLEAYYNAQLLNETPQRKSTREDRRTHTERLNQRFNDFSTWCDRHTRAEGWHGWKGRRKGWIKSQKDKIINSRG</sequence>
<evidence type="ECO:0000313" key="3">
    <source>
        <dbReference type="EMBL" id="RKP38201.1"/>
    </source>
</evidence>